<comment type="caution">
    <text evidence="1">The sequence shown here is derived from an EMBL/GenBank/DDBJ whole genome shotgun (WGS) entry which is preliminary data.</text>
</comment>
<reference evidence="1 2" key="1">
    <citation type="submission" date="2023-07" db="EMBL/GenBank/DDBJ databases">
        <title>Genomic Encyclopedia of Type Strains, Phase IV (KMG-IV): sequencing the most valuable type-strain genomes for metagenomic binning, comparative biology and taxonomic classification.</title>
        <authorList>
            <person name="Goeker M."/>
        </authorList>
    </citation>
    <scope>NUCLEOTIDE SEQUENCE [LARGE SCALE GENOMIC DNA]</scope>
    <source>
        <strain evidence="1 2">DSM 2457</strain>
    </source>
</reference>
<gene>
    <name evidence="1" type="ORF">J2S75_000290</name>
</gene>
<dbReference type="EMBL" id="JAUSUI010000001">
    <property type="protein sequence ID" value="MDQ0301279.1"/>
    <property type="molecule type" value="Genomic_DNA"/>
</dbReference>
<dbReference type="RefSeq" id="WP_307017508.1">
    <property type="nucleotide sequence ID" value="NZ_JAUSUI010000001.1"/>
</dbReference>
<keyword evidence="2" id="KW-1185">Reference proteome</keyword>
<dbReference type="Proteomes" id="UP001224682">
    <property type="component" value="Unassembled WGS sequence"/>
</dbReference>
<evidence type="ECO:0000313" key="2">
    <source>
        <dbReference type="Proteomes" id="UP001224682"/>
    </source>
</evidence>
<organism evidence="1 2">
    <name type="scientific">Ancylobacter polymorphus</name>
    <dbReference type="NCBI Taxonomy" id="223390"/>
    <lineage>
        <taxon>Bacteria</taxon>
        <taxon>Pseudomonadati</taxon>
        <taxon>Pseudomonadota</taxon>
        <taxon>Alphaproteobacteria</taxon>
        <taxon>Hyphomicrobiales</taxon>
        <taxon>Xanthobacteraceae</taxon>
        <taxon>Ancylobacter</taxon>
    </lineage>
</organism>
<name>A0ABU0B6Q8_9HYPH</name>
<proteinExistence type="predicted"/>
<evidence type="ECO:0008006" key="3">
    <source>
        <dbReference type="Google" id="ProtNLM"/>
    </source>
</evidence>
<accession>A0ABU0B6Q8</accession>
<sequence length="72" mass="8406">MSALEDLYQQREELRRAISSGALKVVFRDREITYQTTANMLAALRDLEAQIASTEGRPRIRVHEVMKNRNWT</sequence>
<protein>
    <recommendedName>
        <fullName evidence="3">Phage tail protein</fullName>
    </recommendedName>
</protein>
<evidence type="ECO:0000313" key="1">
    <source>
        <dbReference type="EMBL" id="MDQ0301279.1"/>
    </source>
</evidence>
<dbReference type="NCBIfam" id="NF047331">
    <property type="entry name" value="phage_HTJ"/>
    <property type="match status" value="1"/>
</dbReference>